<evidence type="ECO:0000256" key="3">
    <source>
        <dbReference type="ARBA" id="ARBA00022840"/>
    </source>
</evidence>
<dbReference type="Gene3D" id="3.40.1190.10">
    <property type="entry name" value="Mur-like, catalytic domain"/>
    <property type="match status" value="1"/>
</dbReference>
<name>A0A1G2FDP6_9BACT</name>
<dbReference type="InterPro" id="IPR036565">
    <property type="entry name" value="Mur-like_cat_sf"/>
</dbReference>
<dbReference type="Pfam" id="PF02875">
    <property type="entry name" value="Mur_ligase_C"/>
    <property type="match status" value="1"/>
</dbReference>
<evidence type="ECO:0000313" key="6">
    <source>
        <dbReference type="EMBL" id="OGZ35780.1"/>
    </source>
</evidence>
<dbReference type="AlphaFoldDB" id="A0A1G2FDP6"/>
<sequence>MRKILQHLLKILSKIVLWKYKPEIVAVTGSVGKTSAKEAIYRVLKPHFNARRNLRNYNNEIGVPLTILDLETGERSIKKWLKNFLKALAMILFKTDYPEILVLEMGADKPGDIRYLVSFVPIKIAVVTAIGQFPVHLEFFPEKDKLIEEKAALIETLPKNGLAVLNYDDLSVRDMREKVPKNTKLITYGFGEGANLKISNYELQIRDLEKNDFGVNFKTEYEGSLVPIRLRKTLGKQHVLAAGAAAAVGLNFGLNLVDISSALRKYRPLPGRTNLIKGIKNTWIIDDTYNASPSAVSAALEILNECAAVSEKDQPTFAKAAAGKQKRKIAVLADMLELGQYAEEAHREIGKKAASIVDLLFVVGARAQFIADEAEKRGLSPEKIFEFNEPEKASLILQEKLEPGDIILVKGSQSMRMEKVVKEIMAEPEKAKKLLVRQDWKIRGTLDF</sequence>
<keyword evidence="2" id="KW-0547">Nucleotide-binding</keyword>
<dbReference type="PANTHER" id="PTHR43024:SF1">
    <property type="entry name" value="UDP-N-ACETYLMURAMOYL-TRIPEPTIDE--D-ALANYL-D-ALANINE LIGASE"/>
    <property type="match status" value="1"/>
</dbReference>
<feature type="domain" description="Mur ligase C-terminal" evidence="4">
    <location>
        <begin position="271"/>
        <end position="412"/>
    </location>
</feature>
<gene>
    <name evidence="6" type="ORF">A2815_01465</name>
</gene>
<dbReference type="InterPro" id="IPR051046">
    <property type="entry name" value="MurCDEF_CellWall_CoF430Synth"/>
</dbReference>
<evidence type="ECO:0000313" key="7">
    <source>
        <dbReference type="Proteomes" id="UP000176974"/>
    </source>
</evidence>
<evidence type="ECO:0000259" key="4">
    <source>
        <dbReference type="Pfam" id="PF02875"/>
    </source>
</evidence>
<dbReference type="Gene3D" id="3.90.190.20">
    <property type="entry name" value="Mur ligase, C-terminal domain"/>
    <property type="match status" value="1"/>
</dbReference>
<protein>
    <recommendedName>
        <fullName evidence="8">UDP-N-acetylmuramoyl-tripeptide--D-alanyl-D-alanine ligase</fullName>
    </recommendedName>
</protein>
<dbReference type="GO" id="GO:0005524">
    <property type="term" value="F:ATP binding"/>
    <property type="evidence" value="ECO:0007669"/>
    <property type="project" value="UniProtKB-KW"/>
</dbReference>
<dbReference type="SUPFAM" id="SSF53623">
    <property type="entry name" value="MurD-like peptide ligases, catalytic domain"/>
    <property type="match status" value="1"/>
</dbReference>
<evidence type="ECO:0000256" key="2">
    <source>
        <dbReference type="ARBA" id="ARBA00022741"/>
    </source>
</evidence>
<proteinExistence type="predicted"/>
<accession>A0A1G2FDP6</accession>
<dbReference type="InterPro" id="IPR004101">
    <property type="entry name" value="Mur_ligase_C"/>
</dbReference>
<feature type="domain" description="Mur ligase central" evidence="5">
    <location>
        <begin position="27"/>
        <end position="248"/>
    </location>
</feature>
<dbReference type="InterPro" id="IPR036615">
    <property type="entry name" value="Mur_ligase_C_dom_sf"/>
</dbReference>
<reference evidence="6 7" key="1">
    <citation type="journal article" date="2016" name="Nat. Commun.">
        <title>Thousands of microbial genomes shed light on interconnected biogeochemical processes in an aquifer system.</title>
        <authorList>
            <person name="Anantharaman K."/>
            <person name="Brown C.T."/>
            <person name="Hug L.A."/>
            <person name="Sharon I."/>
            <person name="Castelle C.J."/>
            <person name="Probst A.J."/>
            <person name="Thomas B.C."/>
            <person name="Singh A."/>
            <person name="Wilkins M.J."/>
            <person name="Karaoz U."/>
            <person name="Brodie E.L."/>
            <person name="Williams K.H."/>
            <person name="Hubbard S.S."/>
            <person name="Banfield J.F."/>
        </authorList>
    </citation>
    <scope>NUCLEOTIDE SEQUENCE [LARGE SCALE GENOMIC DNA]</scope>
</reference>
<dbReference type="SUPFAM" id="SSF53244">
    <property type="entry name" value="MurD-like peptide ligases, peptide-binding domain"/>
    <property type="match status" value="1"/>
</dbReference>
<dbReference type="InterPro" id="IPR013221">
    <property type="entry name" value="Mur_ligase_cen"/>
</dbReference>
<dbReference type="EMBL" id="MHMY01000007">
    <property type="protein sequence ID" value="OGZ35780.1"/>
    <property type="molecule type" value="Genomic_DNA"/>
</dbReference>
<comment type="caution">
    <text evidence="6">The sequence shown here is derived from an EMBL/GenBank/DDBJ whole genome shotgun (WGS) entry which is preliminary data.</text>
</comment>
<dbReference type="Proteomes" id="UP000176974">
    <property type="component" value="Unassembled WGS sequence"/>
</dbReference>
<organism evidence="6 7">
    <name type="scientific">Candidatus Portnoybacteria bacterium RIFCSPHIGHO2_01_FULL_40_12b</name>
    <dbReference type="NCBI Taxonomy" id="1801994"/>
    <lineage>
        <taxon>Bacteria</taxon>
        <taxon>Candidatus Portnoyibacteriota</taxon>
    </lineage>
</organism>
<keyword evidence="1" id="KW-0436">Ligase</keyword>
<dbReference type="GO" id="GO:0016881">
    <property type="term" value="F:acid-amino acid ligase activity"/>
    <property type="evidence" value="ECO:0007669"/>
    <property type="project" value="InterPro"/>
</dbReference>
<keyword evidence="3" id="KW-0067">ATP-binding</keyword>
<evidence type="ECO:0000256" key="1">
    <source>
        <dbReference type="ARBA" id="ARBA00022598"/>
    </source>
</evidence>
<evidence type="ECO:0000259" key="5">
    <source>
        <dbReference type="Pfam" id="PF08245"/>
    </source>
</evidence>
<evidence type="ECO:0008006" key="8">
    <source>
        <dbReference type="Google" id="ProtNLM"/>
    </source>
</evidence>
<dbReference type="PANTHER" id="PTHR43024">
    <property type="entry name" value="UDP-N-ACETYLMURAMOYL-TRIPEPTIDE--D-ALANYL-D-ALANINE LIGASE"/>
    <property type="match status" value="1"/>
</dbReference>
<dbReference type="Pfam" id="PF08245">
    <property type="entry name" value="Mur_ligase_M"/>
    <property type="match status" value="1"/>
</dbReference>